<keyword evidence="2" id="KW-1185">Reference proteome</keyword>
<protein>
    <submittedName>
        <fullName evidence="1">Uncharacterized protein</fullName>
    </submittedName>
</protein>
<dbReference type="AlphaFoldDB" id="A0A6A6QX53"/>
<gene>
    <name evidence="1" type="ORF">BU16DRAFT_371158</name>
</gene>
<reference evidence="1" key="1">
    <citation type="journal article" date="2020" name="Stud. Mycol.">
        <title>101 Dothideomycetes genomes: a test case for predicting lifestyles and emergence of pathogens.</title>
        <authorList>
            <person name="Haridas S."/>
            <person name="Albert R."/>
            <person name="Binder M."/>
            <person name="Bloem J."/>
            <person name="Labutti K."/>
            <person name="Salamov A."/>
            <person name="Andreopoulos B."/>
            <person name="Baker S."/>
            <person name="Barry K."/>
            <person name="Bills G."/>
            <person name="Bluhm B."/>
            <person name="Cannon C."/>
            <person name="Castanera R."/>
            <person name="Culley D."/>
            <person name="Daum C."/>
            <person name="Ezra D."/>
            <person name="Gonzalez J."/>
            <person name="Henrissat B."/>
            <person name="Kuo A."/>
            <person name="Liang C."/>
            <person name="Lipzen A."/>
            <person name="Lutzoni F."/>
            <person name="Magnuson J."/>
            <person name="Mondo S."/>
            <person name="Nolan M."/>
            <person name="Ohm R."/>
            <person name="Pangilinan J."/>
            <person name="Park H.-J."/>
            <person name="Ramirez L."/>
            <person name="Alfaro M."/>
            <person name="Sun H."/>
            <person name="Tritt A."/>
            <person name="Yoshinaga Y."/>
            <person name="Zwiers L.-H."/>
            <person name="Turgeon B."/>
            <person name="Goodwin S."/>
            <person name="Spatafora J."/>
            <person name="Crous P."/>
            <person name="Grigoriev I."/>
        </authorList>
    </citation>
    <scope>NUCLEOTIDE SEQUENCE</scope>
    <source>
        <strain evidence="1">CBS 269.34</strain>
    </source>
</reference>
<evidence type="ECO:0000313" key="1">
    <source>
        <dbReference type="EMBL" id="KAF2496243.1"/>
    </source>
</evidence>
<dbReference type="EMBL" id="MU004188">
    <property type="protein sequence ID" value="KAF2496243.1"/>
    <property type="molecule type" value="Genomic_DNA"/>
</dbReference>
<sequence length="188" mass="20083">MTASQLRGPASRSRSCNLPTRAVGRRMASLVPPAVVGRVRGSILQAKHRRVAAGLRRQYQTWGYANSNWRHPQTTSPCATLQHQPCAVLSCQNPLAMRDSRGSVAGVHFALHGADPTPKPPPISNAPPNFAVGAASASYPCWALPYKTADPDAESFRTCLPCGLVRSHQNRLNGPAALSRPTGSPPFS</sequence>
<accession>A0A6A6QX53</accession>
<dbReference type="Proteomes" id="UP000799750">
    <property type="component" value="Unassembled WGS sequence"/>
</dbReference>
<proteinExistence type="predicted"/>
<evidence type="ECO:0000313" key="2">
    <source>
        <dbReference type="Proteomes" id="UP000799750"/>
    </source>
</evidence>
<name>A0A6A6QX53_9PEZI</name>
<organism evidence="1 2">
    <name type="scientific">Lophium mytilinum</name>
    <dbReference type="NCBI Taxonomy" id="390894"/>
    <lineage>
        <taxon>Eukaryota</taxon>
        <taxon>Fungi</taxon>
        <taxon>Dikarya</taxon>
        <taxon>Ascomycota</taxon>
        <taxon>Pezizomycotina</taxon>
        <taxon>Dothideomycetes</taxon>
        <taxon>Pleosporomycetidae</taxon>
        <taxon>Mytilinidiales</taxon>
        <taxon>Mytilinidiaceae</taxon>
        <taxon>Lophium</taxon>
    </lineage>
</organism>